<keyword evidence="2" id="KW-1185">Reference proteome</keyword>
<protein>
    <submittedName>
        <fullName evidence="1">Uncharacterized protein</fullName>
    </submittedName>
</protein>
<evidence type="ECO:0000313" key="1">
    <source>
        <dbReference type="EMBL" id="KAG5574851.1"/>
    </source>
</evidence>
<dbReference type="Proteomes" id="UP000824120">
    <property type="component" value="Chromosome 11"/>
</dbReference>
<evidence type="ECO:0000313" key="2">
    <source>
        <dbReference type="Proteomes" id="UP000824120"/>
    </source>
</evidence>
<dbReference type="EMBL" id="JACXVP010000011">
    <property type="protein sequence ID" value="KAG5574851.1"/>
    <property type="molecule type" value="Genomic_DNA"/>
</dbReference>
<proteinExistence type="predicted"/>
<name>A0A9J5WGE0_SOLCO</name>
<comment type="caution">
    <text evidence="1">The sequence shown here is derived from an EMBL/GenBank/DDBJ whole genome shotgun (WGS) entry which is preliminary data.</text>
</comment>
<gene>
    <name evidence="1" type="ORF">H5410_054985</name>
</gene>
<accession>A0A9J5WGE0</accession>
<reference evidence="1 2" key="1">
    <citation type="submission" date="2020-09" db="EMBL/GenBank/DDBJ databases">
        <title>De no assembly of potato wild relative species, Solanum commersonii.</title>
        <authorList>
            <person name="Cho K."/>
        </authorList>
    </citation>
    <scope>NUCLEOTIDE SEQUENCE [LARGE SCALE GENOMIC DNA]</scope>
    <source>
        <strain evidence="1">LZ3.2</strain>
        <tissue evidence="1">Leaf</tissue>
    </source>
</reference>
<organism evidence="1 2">
    <name type="scientific">Solanum commersonii</name>
    <name type="common">Commerson's wild potato</name>
    <name type="synonym">Commerson's nightshade</name>
    <dbReference type="NCBI Taxonomy" id="4109"/>
    <lineage>
        <taxon>Eukaryota</taxon>
        <taxon>Viridiplantae</taxon>
        <taxon>Streptophyta</taxon>
        <taxon>Embryophyta</taxon>
        <taxon>Tracheophyta</taxon>
        <taxon>Spermatophyta</taxon>
        <taxon>Magnoliopsida</taxon>
        <taxon>eudicotyledons</taxon>
        <taxon>Gunneridae</taxon>
        <taxon>Pentapetalae</taxon>
        <taxon>asterids</taxon>
        <taxon>lamiids</taxon>
        <taxon>Solanales</taxon>
        <taxon>Solanaceae</taxon>
        <taxon>Solanoideae</taxon>
        <taxon>Solaneae</taxon>
        <taxon>Solanum</taxon>
    </lineage>
</organism>
<sequence length="172" mass="20410">MGRRIKIERNQRSYNEFYKRYTPNRKLEATICDDKLPENKPRGARNGSRDHFEKRKWYSVLKLSRWRQSPQSEMALPTQDAVASLPTKYTGMPRGQEQKLEVWSEVRREVKGRRQGGRVNIYPREVFLEEIKRSEDTTTVKWEEVTMSKAQKRCGIMEEVYSLRNMAYKASG</sequence>
<dbReference type="AlphaFoldDB" id="A0A9J5WGE0"/>